<dbReference type="InterPro" id="IPR002731">
    <property type="entry name" value="ATPase_BadF"/>
</dbReference>
<sequence length="1426" mass="157531">MDDKKKKYYLGIDLGSTTVKYVLLDGEGRPCQQEYVRHQSAVFPTLRQCLIKLNQLFDLKQVYVSFTGSAALFLAQYLHCRFVQEVIAASTFLKQLPERIDTSIELGGEDSKILFLSGGMELRMNEACAGGTGAFIDQMASLLNTDAMGLNALAGHYTKTYPIASRCGVFAKTDLVSLLNQGAAKEDIAKSIFIAVCEQTISGLACGRKIEGNVCFLGGPFSFLTELKKTFIERLADDKTHFIDLPDAQYAMACGAALDAKKASEDEFLTEKFEPLDLNDIIGSLENTAIKTEASTLPALFKTPEDFTEFKERHAKEHLQEAQLAKAQGNLFLGIDLGSTTVKSVLLDENLQLLDSFYASNEGSPLEKLLPKIKDLLGKIPEGARLAAICTTGYGATLAKAALNAQYTEVETLAHQKAACAFDPDTSYVIDIGGQDMKCIKVKHGVIKDMQLNEACSSGCGSFIETFAKQLNLSLPDFVAEALKAQHPADLGTRCSVFMNSKVKQAQRDNIPLTDIASGLCFSIVRNALYKVLRIHDSSELGEHVVVQGGTFLNDAVLRAFELLIGKNVIRPNIAGLMGAFGAALIAKERWSNDKINLELTQEYLDLSKIKTRQFRCKGCNNHCLLTMNTFLSGQKHIHGNRCDFALKTSQKNKEHDEFIEFKLDALFNRPVLDKDKAPRGVVGIPRVLNIFEHYPYWHALFTALGFRVELSPLTTKEIAELGNLTIPSQSLCYPAKLTHGHVSYLASLGVKDIFLPCVPREAKIDSSMADSYACPMVGGYPEALKLNVVTQHPGLRVLTPFLDVSKGQTVLRAVKECFPDIPAREIKRAVKLAAEALSQYKAELRAEGDRLFAKAEEEGKTLIILSGRPYHIDPLINHGIPSLISSMGTIVVTEDAVFHKAKDLPRLDVVNQWAFHSRLYKAAEVAAEHPNVQLVQLVSFGCGIDAITSEQVRKILERKDKIYTMLKIDEGDTLGAAKIRIKSLLCAINENALQNLSDETINQKVEGRHVPNELRTLYVPQMAPIHFPILTASLQALGYQVKLLPEVNDKAIELGLKYVNNDACYPAIVVIGQLIEALVSGKIDGKKAALLLAQTCGPCRATNYPALLRWALNDLGYNDVPIVTLSSYDLDTDALHLKLGLHGLYRLMKGVLLGDLLQKLYFHTKTYEVHKGQSDEVLNHMVGKCVELMLSNVKKHNFVKLVHKIIEGFSRIELAKVKNKPKVGIVGEILLKYHPKANLDLMNKLIEEGAEPVIGDISSFLLYCLNDSIFQAKYLKGSWVKATGSWLIAHRFNHMREVIIRALKESPFEGLTPFNEYKQAIEGLVSTGQQAGEGWLLTAEMIDYIEHGVNNVLCVQPFACLPNHVTGKGVMRAIRMGYEDANLCSIDFEAGTAQSNVANRIKLFLTQAKEIQLKNQYGQVAFKKV</sequence>
<dbReference type="InterPro" id="IPR043129">
    <property type="entry name" value="ATPase_NBD"/>
</dbReference>
<gene>
    <name evidence="3" type="ORF">IAB19_00835</name>
</gene>
<dbReference type="PANTHER" id="PTHR32329">
    <property type="entry name" value="BIFUNCTIONAL PROTEIN [INCLUDES 2-HYDROXYACYL-COA DEHYDRATASE (N-TER) AND ITS ACTIVATOR DOMAIN (C_TERM)-RELATED"/>
    <property type="match status" value="1"/>
</dbReference>
<dbReference type="Proteomes" id="UP000823631">
    <property type="component" value="Unassembled WGS sequence"/>
</dbReference>
<dbReference type="Pfam" id="PF09989">
    <property type="entry name" value="DUF2229"/>
    <property type="match status" value="1"/>
</dbReference>
<feature type="domain" description="DUF2229" evidence="2">
    <location>
        <begin position="683"/>
        <end position="898"/>
    </location>
</feature>
<dbReference type="EMBL" id="JADINH010000012">
    <property type="protein sequence ID" value="MBO8414914.1"/>
    <property type="molecule type" value="Genomic_DNA"/>
</dbReference>
<name>A0A9D9DAP9_9GAMM</name>
<dbReference type="InterPro" id="IPR018709">
    <property type="entry name" value="CoA_activase_DUF2229"/>
</dbReference>
<proteinExistence type="predicted"/>
<evidence type="ECO:0000313" key="3">
    <source>
        <dbReference type="EMBL" id="MBO8414914.1"/>
    </source>
</evidence>
<comment type="caution">
    <text evidence="3">The sequence shown here is derived from an EMBL/GenBank/DDBJ whole genome shotgun (WGS) entry which is preliminary data.</text>
</comment>
<feature type="domain" description="ATPase BadF/BadG/BcrA/BcrD type" evidence="1">
    <location>
        <begin position="333"/>
        <end position="587"/>
    </location>
</feature>
<dbReference type="PANTHER" id="PTHR32329:SF4">
    <property type="entry name" value="ACTIVATOR OF 2-HYDROXYACYL-COA DEHYDRATASE"/>
    <property type="match status" value="1"/>
</dbReference>
<dbReference type="Pfam" id="PF01869">
    <property type="entry name" value="BcrAD_BadFG"/>
    <property type="match status" value="2"/>
</dbReference>
<evidence type="ECO:0000259" key="1">
    <source>
        <dbReference type="Pfam" id="PF01869"/>
    </source>
</evidence>
<accession>A0A9D9DAP9</accession>
<dbReference type="CDD" id="cd24034">
    <property type="entry name" value="ASKHA_NBD_O66634-like_rpt1"/>
    <property type="match status" value="1"/>
</dbReference>
<dbReference type="CDD" id="cd24035">
    <property type="entry name" value="ASKHA_NBD_O66634-like_rpt2"/>
    <property type="match status" value="1"/>
</dbReference>
<dbReference type="Gene3D" id="3.30.420.40">
    <property type="match status" value="4"/>
</dbReference>
<evidence type="ECO:0000259" key="2">
    <source>
        <dbReference type="Pfam" id="PF09989"/>
    </source>
</evidence>
<reference evidence="3" key="2">
    <citation type="journal article" date="2021" name="PeerJ">
        <title>Extensive microbial diversity within the chicken gut microbiome revealed by metagenomics and culture.</title>
        <authorList>
            <person name="Gilroy R."/>
            <person name="Ravi A."/>
            <person name="Getino M."/>
            <person name="Pursley I."/>
            <person name="Horton D.L."/>
            <person name="Alikhan N.F."/>
            <person name="Baker D."/>
            <person name="Gharbi K."/>
            <person name="Hall N."/>
            <person name="Watson M."/>
            <person name="Adriaenssens E.M."/>
            <person name="Foster-Nyarko E."/>
            <person name="Jarju S."/>
            <person name="Secka A."/>
            <person name="Antonio M."/>
            <person name="Oren A."/>
            <person name="Chaudhuri R.R."/>
            <person name="La Ragione R."/>
            <person name="Hildebrand F."/>
            <person name="Pallen M.J."/>
        </authorList>
    </citation>
    <scope>NUCLEOTIDE SEQUENCE</scope>
    <source>
        <strain evidence="3">17213</strain>
    </source>
</reference>
<reference evidence="3" key="1">
    <citation type="submission" date="2020-10" db="EMBL/GenBank/DDBJ databases">
        <authorList>
            <person name="Gilroy R."/>
        </authorList>
    </citation>
    <scope>NUCLEOTIDE SEQUENCE</scope>
    <source>
        <strain evidence="3">17213</strain>
    </source>
</reference>
<protein>
    <submittedName>
        <fullName evidence="3">2-hydroxyacyl-CoA dehydratase</fullName>
    </submittedName>
</protein>
<evidence type="ECO:0000313" key="4">
    <source>
        <dbReference type="Proteomes" id="UP000823631"/>
    </source>
</evidence>
<feature type="domain" description="ATPase BadF/BadG/BcrA/BcrD type" evidence="1">
    <location>
        <begin position="10"/>
        <end position="258"/>
    </location>
</feature>
<organism evidence="3 4">
    <name type="scientific">Candidatus Avisuccinivibrio stercorigallinarum</name>
    <dbReference type="NCBI Taxonomy" id="2840704"/>
    <lineage>
        <taxon>Bacteria</taxon>
        <taxon>Pseudomonadati</taxon>
        <taxon>Pseudomonadota</taxon>
        <taxon>Gammaproteobacteria</taxon>
        <taxon>Aeromonadales</taxon>
        <taxon>Succinivibrionaceae</taxon>
        <taxon>Succinivibrionaceae incertae sedis</taxon>
        <taxon>Candidatus Avisuccinivibrio</taxon>
    </lineage>
</organism>
<dbReference type="InterPro" id="IPR051805">
    <property type="entry name" value="Dehydratase_Activator_Redct"/>
</dbReference>
<dbReference type="SUPFAM" id="SSF53067">
    <property type="entry name" value="Actin-like ATPase domain"/>
    <property type="match status" value="2"/>
</dbReference>